<gene>
    <name evidence="2" type="ORF">OIU77_015297</name>
</gene>
<evidence type="ECO:0000256" key="1">
    <source>
        <dbReference type="SAM" id="MobiDB-lite"/>
    </source>
</evidence>
<dbReference type="EMBL" id="JAPFFI010000026">
    <property type="protein sequence ID" value="KAJ6309506.1"/>
    <property type="molecule type" value="Genomic_DNA"/>
</dbReference>
<evidence type="ECO:0000313" key="3">
    <source>
        <dbReference type="Proteomes" id="UP001141253"/>
    </source>
</evidence>
<sequence length="238" mass="26756">MTPKVRFLNQKIKGKKVFGKSALLESEDSEKENDEEIPSEKLDIVKFKEGSVDRLKENLESGDSEEENVENGFLQMKDALNGSGPKTGEIEDLVPATLSGNTLPPLARVADRKIVDDSSLLDQDKREEYYKKMREQMKHVDNEDKVVDCQRRREKRIKEKMKRKIGSMGLEEYGEGEDDLSGSEGEGRKYKRSKIYFDSDSDNADTTGSKDNAGIITDSISLAEQEALALKLLGSMHS</sequence>
<dbReference type="Proteomes" id="UP001141253">
    <property type="component" value="Unassembled WGS sequence"/>
</dbReference>
<comment type="caution">
    <text evidence="2">The sequence shown here is derived from an EMBL/GenBank/DDBJ whole genome shotgun (WGS) entry which is preliminary data.</text>
</comment>
<feature type="region of interest" description="Disordered" evidence="1">
    <location>
        <begin position="194"/>
        <end position="213"/>
    </location>
</feature>
<proteinExistence type="predicted"/>
<accession>A0ABQ8ZSH3</accession>
<protein>
    <submittedName>
        <fullName evidence="2">Uncharacterized protein</fullName>
    </submittedName>
</protein>
<reference evidence="2" key="1">
    <citation type="submission" date="2022-10" db="EMBL/GenBank/DDBJ databases">
        <authorList>
            <person name="Hyden B.L."/>
            <person name="Feng K."/>
            <person name="Yates T."/>
            <person name="Jawdy S."/>
            <person name="Smart L.B."/>
            <person name="Muchero W."/>
        </authorList>
    </citation>
    <scope>NUCLEOTIDE SEQUENCE</scope>
    <source>
        <tissue evidence="2">Shoot tip</tissue>
    </source>
</reference>
<evidence type="ECO:0000313" key="2">
    <source>
        <dbReference type="EMBL" id="KAJ6309506.1"/>
    </source>
</evidence>
<organism evidence="2 3">
    <name type="scientific">Salix suchowensis</name>
    <dbReference type="NCBI Taxonomy" id="1278906"/>
    <lineage>
        <taxon>Eukaryota</taxon>
        <taxon>Viridiplantae</taxon>
        <taxon>Streptophyta</taxon>
        <taxon>Embryophyta</taxon>
        <taxon>Tracheophyta</taxon>
        <taxon>Spermatophyta</taxon>
        <taxon>Magnoliopsida</taxon>
        <taxon>eudicotyledons</taxon>
        <taxon>Gunneridae</taxon>
        <taxon>Pentapetalae</taxon>
        <taxon>rosids</taxon>
        <taxon>fabids</taxon>
        <taxon>Malpighiales</taxon>
        <taxon>Salicaceae</taxon>
        <taxon>Saliceae</taxon>
        <taxon>Salix</taxon>
    </lineage>
</organism>
<reference evidence="2" key="2">
    <citation type="journal article" date="2023" name="Int. J. Mol. Sci.">
        <title>De Novo Assembly and Annotation of 11 Diverse Shrub Willow (Salix) Genomes Reveals Novel Gene Organization in Sex-Linked Regions.</title>
        <authorList>
            <person name="Hyden B."/>
            <person name="Feng K."/>
            <person name="Yates T.B."/>
            <person name="Jawdy S."/>
            <person name="Cereghino C."/>
            <person name="Smart L.B."/>
            <person name="Muchero W."/>
        </authorList>
    </citation>
    <scope>NUCLEOTIDE SEQUENCE</scope>
    <source>
        <tissue evidence="2">Shoot tip</tissue>
    </source>
</reference>
<name>A0ABQ8ZSH3_9ROSI</name>
<keyword evidence="3" id="KW-1185">Reference proteome</keyword>